<dbReference type="EMBL" id="CM027683">
    <property type="protein sequence ID" value="KAG0532850.1"/>
    <property type="molecule type" value="Genomic_DNA"/>
</dbReference>
<evidence type="ECO:0000256" key="1">
    <source>
        <dbReference type="PROSITE-ProRule" id="PRU00047"/>
    </source>
</evidence>
<reference evidence="4" key="1">
    <citation type="journal article" date="2019" name="BMC Genomics">
        <title>A new reference genome for Sorghum bicolor reveals high levels of sequence similarity between sweet and grain genotypes: implications for the genetics of sugar metabolism.</title>
        <authorList>
            <person name="Cooper E.A."/>
            <person name="Brenton Z.W."/>
            <person name="Flinn B.S."/>
            <person name="Jenkins J."/>
            <person name="Shu S."/>
            <person name="Flowers D."/>
            <person name="Luo F."/>
            <person name="Wang Y."/>
            <person name="Xia P."/>
            <person name="Barry K."/>
            <person name="Daum C."/>
            <person name="Lipzen A."/>
            <person name="Yoshinaga Y."/>
            <person name="Schmutz J."/>
            <person name="Saski C."/>
            <person name="Vermerris W."/>
            <person name="Kresovich S."/>
        </authorList>
    </citation>
    <scope>NUCLEOTIDE SEQUENCE</scope>
</reference>
<dbReference type="Proteomes" id="UP000807115">
    <property type="component" value="Chromosome 4"/>
</dbReference>
<gene>
    <name evidence="4" type="ORF">BDA96_04G141400</name>
</gene>
<feature type="region of interest" description="Disordered" evidence="2">
    <location>
        <begin position="141"/>
        <end position="170"/>
    </location>
</feature>
<evidence type="ECO:0000259" key="3">
    <source>
        <dbReference type="PROSITE" id="PS50158"/>
    </source>
</evidence>
<organism evidence="4 5">
    <name type="scientific">Sorghum bicolor</name>
    <name type="common">Sorghum</name>
    <name type="synonym">Sorghum vulgare</name>
    <dbReference type="NCBI Taxonomy" id="4558"/>
    <lineage>
        <taxon>Eukaryota</taxon>
        <taxon>Viridiplantae</taxon>
        <taxon>Streptophyta</taxon>
        <taxon>Embryophyta</taxon>
        <taxon>Tracheophyta</taxon>
        <taxon>Spermatophyta</taxon>
        <taxon>Magnoliopsida</taxon>
        <taxon>Liliopsida</taxon>
        <taxon>Poales</taxon>
        <taxon>Poaceae</taxon>
        <taxon>PACMAD clade</taxon>
        <taxon>Panicoideae</taxon>
        <taxon>Andropogonodae</taxon>
        <taxon>Andropogoneae</taxon>
        <taxon>Sorghinae</taxon>
        <taxon>Sorghum</taxon>
    </lineage>
</organism>
<evidence type="ECO:0000313" key="5">
    <source>
        <dbReference type="Proteomes" id="UP000807115"/>
    </source>
</evidence>
<keyword evidence="1" id="KW-0863">Zinc-finger</keyword>
<dbReference type="PANTHER" id="PTHR23002">
    <property type="entry name" value="ZINC FINGER CCHC DOMAIN CONTAINING PROTEIN"/>
    <property type="match status" value="1"/>
</dbReference>
<dbReference type="Gene3D" id="4.10.60.10">
    <property type="entry name" value="Zinc finger, CCHC-type"/>
    <property type="match status" value="2"/>
</dbReference>
<feature type="region of interest" description="Disordered" evidence="2">
    <location>
        <begin position="449"/>
        <end position="487"/>
    </location>
</feature>
<reference evidence="4" key="2">
    <citation type="submission" date="2020-10" db="EMBL/GenBank/DDBJ databases">
        <authorList>
            <person name="Cooper E.A."/>
            <person name="Brenton Z.W."/>
            <person name="Flinn B.S."/>
            <person name="Jenkins J."/>
            <person name="Shu S."/>
            <person name="Flowers D."/>
            <person name="Luo F."/>
            <person name="Wang Y."/>
            <person name="Xia P."/>
            <person name="Barry K."/>
            <person name="Daum C."/>
            <person name="Lipzen A."/>
            <person name="Yoshinaga Y."/>
            <person name="Schmutz J."/>
            <person name="Saski C."/>
            <person name="Vermerris W."/>
            <person name="Kresovich S."/>
        </authorList>
    </citation>
    <scope>NUCLEOTIDE SEQUENCE</scope>
</reference>
<dbReference type="PROSITE" id="PS50158">
    <property type="entry name" value="ZF_CCHC"/>
    <property type="match status" value="2"/>
</dbReference>
<dbReference type="InterPro" id="IPR036875">
    <property type="entry name" value="Znf_CCHC_sf"/>
</dbReference>
<keyword evidence="1" id="KW-0862">Zinc</keyword>
<name>A0A921R441_SORBI</name>
<dbReference type="SMART" id="SM00343">
    <property type="entry name" value="ZnF_C2HC"/>
    <property type="match status" value="4"/>
</dbReference>
<dbReference type="AlphaFoldDB" id="A0A921R441"/>
<sequence length="619" mass="70839">MASSGIDDCETHIFDGTNFALWKNHMLDHFRAKGPKFWWIFTNGLTHKLDHKNLTKAQKVLFELDCEAYCYLMKSLSFELFDRINSKGTAYEMWESIKHTFGDSSTWDDGKFKKEEPKVDIHEDVEHDHNMVVVEDCSTSWSSEDEDDGYESDASTSSSTSPHSSMSHGDGKVSIGGVIVDCDDPNFELVCRLTKALRNEMAKTNKLKNENSFLKNTCEQQKHLLYVTTCSHEELKLVHEELCVAHDNLVKDHAFLTKKLSNEEIKTSESSSLGSNDQSHIVTNPCDVGKKHVSTSCDDLLSMPCSSHIDACSTSMSCETNLLKENNELNEQVKNLSNKLEMCYYSKVTFEHILKTQRNYGDKCGLGFENKMKKGERKQDKKMKKQEREKLSHFMCYRCHEMGHLANGCPNKEKLEKIKEEVRLKHVKCFKCRTWGHLTSMCPTKQLVKQQVKPQPKPQVEQEKKPQSQAKFNHHGDLMKKKKKTRREKKKAYAHIICFECKNDGHFASKYPTKLEKKAQATLKRQGNEKQHMSKEEKAQLKRSCYLCRERGHMTHSCPLGNNSKPISIDDFTMLRKDGNGTSMVAIAKHPAIHTKASPKYVAPNLRGPKLVWVPSKSG</sequence>
<feature type="compositionally biased region" description="Basic and acidic residues" evidence="2">
    <location>
        <begin position="526"/>
        <end position="537"/>
    </location>
</feature>
<keyword evidence="1" id="KW-0479">Metal-binding</keyword>
<dbReference type="InterPro" id="IPR051714">
    <property type="entry name" value="Znf_CCHC_NABP"/>
</dbReference>
<accession>A0A921R441</accession>
<feature type="domain" description="CCHC-type" evidence="3">
    <location>
        <begin position="545"/>
        <end position="559"/>
    </location>
</feature>
<feature type="region of interest" description="Disordered" evidence="2">
    <location>
        <begin position="518"/>
        <end position="537"/>
    </location>
</feature>
<feature type="compositionally biased region" description="Low complexity" evidence="2">
    <location>
        <begin position="152"/>
        <end position="167"/>
    </location>
</feature>
<evidence type="ECO:0000313" key="4">
    <source>
        <dbReference type="EMBL" id="KAG0532850.1"/>
    </source>
</evidence>
<feature type="domain" description="CCHC-type" evidence="3">
    <location>
        <begin position="396"/>
        <end position="411"/>
    </location>
</feature>
<dbReference type="SUPFAM" id="SSF57756">
    <property type="entry name" value="Retrovirus zinc finger-like domains"/>
    <property type="match status" value="2"/>
</dbReference>
<evidence type="ECO:0000256" key="2">
    <source>
        <dbReference type="SAM" id="MobiDB-lite"/>
    </source>
</evidence>
<comment type="caution">
    <text evidence="4">The sequence shown here is derived from an EMBL/GenBank/DDBJ whole genome shotgun (WGS) entry which is preliminary data.</text>
</comment>
<dbReference type="GO" id="GO:0008270">
    <property type="term" value="F:zinc ion binding"/>
    <property type="evidence" value="ECO:0007669"/>
    <property type="project" value="UniProtKB-KW"/>
</dbReference>
<proteinExistence type="predicted"/>
<dbReference type="InterPro" id="IPR001878">
    <property type="entry name" value="Znf_CCHC"/>
</dbReference>
<dbReference type="GO" id="GO:0003676">
    <property type="term" value="F:nucleic acid binding"/>
    <property type="evidence" value="ECO:0007669"/>
    <property type="project" value="InterPro"/>
</dbReference>
<protein>
    <recommendedName>
        <fullName evidence="3">CCHC-type domain-containing protein</fullName>
    </recommendedName>
</protein>